<feature type="compositionally biased region" description="Low complexity" evidence="3">
    <location>
        <begin position="13"/>
        <end position="27"/>
    </location>
</feature>
<reference evidence="5 6" key="1">
    <citation type="journal article" date="2020" name="ISME J.">
        <title>Uncovering the hidden diversity of litter-decomposition mechanisms in mushroom-forming fungi.</title>
        <authorList>
            <person name="Floudas D."/>
            <person name="Bentzer J."/>
            <person name="Ahren D."/>
            <person name="Johansson T."/>
            <person name="Persson P."/>
            <person name="Tunlid A."/>
        </authorList>
    </citation>
    <scope>NUCLEOTIDE SEQUENCE [LARGE SCALE GENOMIC DNA]</scope>
    <source>
        <strain evidence="5 6">CBS 406.79</strain>
    </source>
</reference>
<dbReference type="GO" id="GO:0003676">
    <property type="term" value="F:nucleic acid binding"/>
    <property type="evidence" value="ECO:0007669"/>
    <property type="project" value="InterPro"/>
</dbReference>
<dbReference type="InterPro" id="IPR036875">
    <property type="entry name" value="Znf_CCHC_sf"/>
</dbReference>
<protein>
    <recommendedName>
        <fullName evidence="4">CCHC-type domain-containing protein</fullName>
    </recommendedName>
</protein>
<evidence type="ECO:0000259" key="4">
    <source>
        <dbReference type="PROSITE" id="PS50158"/>
    </source>
</evidence>
<keyword evidence="2" id="KW-0863">Zinc-finger</keyword>
<gene>
    <name evidence="5" type="ORF">D9757_004592</name>
</gene>
<keyword evidence="2" id="KW-0862">Zinc</keyword>
<evidence type="ECO:0000256" key="3">
    <source>
        <dbReference type="SAM" id="MobiDB-lite"/>
    </source>
</evidence>
<feature type="region of interest" description="Disordered" evidence="3">
    <location>
        <begin position="1"/>
        <end position="49"/>
    </location>
</feature>
<dbReference type="AlphaFoldDB" id="A0A8H5MBN6"/>
<evidence type="ECO:0000256" key="1">
    <source>
        <dbReference type="ARBA" id="ARBA00022664"/>
    </source>
</evidence>
<accession>A0A8H5MBN6</accession>
<keyword evidence="2" id="KW-0479">Metal-binding</keyword>
<evidence type="ECO:0000313" key="5">
    <source>
        <dbReference type="EMBL" id="KAF5388565.1"/>
    </source>
</evidence>
<evidence type="ECO:0000313" key="6">
    <source>
        <dbReference type="Proteomes" id="UP000518752"/>
    </source>
</evidence>
<dbReference type="OrthoDB" id="3268436at2759"/>
<dbReference type="Proteomes" id="UP000518752">
    <property type="component" value="Unassembled WGS sequence"/>
</dbReference>
<sequence length="119" mass="12796">MTTPYSHSNFNYSFPSSAPAPSSSSLPDPVPMEVSDAMKPNRPHGPLSEAERTDCLVKGLCLYCGIGGHVKDDCPKRSAQAITRTNAKNSTNLSTPVFGQVIALTFLPFPHHRALALID</sequence>
<dbReference type="EMBL" id="JAACJN010000029">
    <property type="protein sequence ID" value="KAF5388565.1"/>
    <property type="molecule type" value="Genomic_DNA"/>
</dbReference>
<dbReference type="GO" id="GO:0006397">
    <property type="term" value="P:mRNA processing"/>
    <property type="evidence" value="ECO:0007669"/>
    <property type="project" value="UniProtKB-KW"/>
</dbReference>
<name>A0A8H5MBN6_9AGAR</name>
<comment type="caution">
    <text evidence="5">The sequence shown here is derived from an EMBL/GenBank/DDBJ whole genome shotgun (WGS) entry which is preliminary data.</text>
</comment>
<feature type="domain" description="CCHC-type" evidence="4">
    <location>
        <begin position="61"/>
        <end position="76"/>
    </location>
</feature>
<organism evidence="5 6">
    <name type="scientific">Collybiopsis confluens</name>
    <dbReference type="NCBI Taxonomy" id="2823264"/>
    <lineage>
        <taxon>Eukaryota</taxon>
        <taxon>Fungi</taxon>
        <taxon>Dikarya</taxon>
        <taxon>Basidiomycota</taxon>
        <taxon>Agaricomycotina</taxon>
        <taxon>Agaricomycetes</taxon>
        <taxon>Agaricomycetidae</taxon>
        <taxon>Agaricales</taxon>
        <taxon>Marasmiineae</taxon>
        <taxon>Omphalotaceae</taxon>
        <taxon>Collybiopsis</taxon>
    </lineage>
</organism>
<dbReference type="SUPFAM" id="SSF57756">
    <property type="entry name" value="Retrovirus zinc finger-like domains"/>
    <property type="match status" value="1"/>
</dbReference>
<keyword evidence="1" id="KW-0507">mRNA processing</keyword>
<dbReference type="InterPro" id="IPR001878">
    <property type="entry name" value="Znf_CCHC"/>
</dbReference>
<evidence type="ECO:0000256" key="2">
    <source>
        <dbReference type="PROSITE-ProRule" id="PRU00047"/>
    </source>
</evidence>
<dbReference type="GO" id="GO:0008270">
    <property type="term" value="F:zinc ion binding"/>
    <property type="evidence" value="ECO:0007669"/>
    <property type="project" value="UniProtKB-KW"/>
</dbReference>
<dbReference type="PROSITE" id="PS50158">
    <property type="entry name" value="ZF_CCHC"/>
    <property type="match status" value="1"/>
</dbReference>
<feature type="compositionally biased region" description="Polar residues" evidence="3">
    <location>
        <begin position="1"/>
        <end position="12"/>
    </location>
</feature>
<keyword evidence="6" id="KW-1185">Reference proteome</keyword>
<proteinExistence type="predicted"/>